<comment type="caution">
    <text evidence="3">The sequence shown here is derived from an EMBL/GenBank/DDBJ whole genome shotgun (WGS) entry which is preliminary data.</text>
</comment>
<dbReference type="AlphaFoldDB" id="A0A839RXH4"/>
<keyword evidence="4" id="KW-1185">Reference proteome</keyword>
<feature type="signal peptide" evidence="2">
    <location>
        <begin position="1"/>
        <end position="30"/>
    </location>
</feature>
<dbReference type="RefSeq" id="WP_183648853.1">
    <property type="nucleotide sequence ID" value="NZ_JACHWU010000001.1"/>
</dbReference>
<sequence>MSKKKTAALGAGALSAALVGGVMFAPSALAQTEDSAFGISASGLIEIAKTPHVVGEGSETVAGTEVPGLAGATVLNAEASPNYAYADVANLEVLPGQAAGVPELPGGSPLVAATGTISAECDNGEMSSDITTLTIAGHEVPINNLEPNTTVLPEQLGGVAQVTLNQQTDDTVTAVHIELLEGVPGLSDVAGQTIDIASATCTAGDDNGGDDGDNGGGDGDNGGDNGGDDGGNGGDDGDNGDDNGDGGDQAGPDGAAPAPTPQPGHLDVTG</sequence>
<feature type="compositionally biased region" description="Gly residues" evidence="1">
    <location>
        <begin position="214"/>
        <end position="234"/>
    </location>
</feature>
<keyword evidence="2" id="KW-0732">Signal</keyword>
<feature type="compositionally biased region" description="Acidic residues" evidence="1">
    <location>
        <begin position="235"/>
        <end position="245"/>
    </location>
</feature>
<proteinExistence type="predicted"/>
<feature type="region of interest" description="Disordered" evidence="1">
    <location>
        <begin position="201"/>
        <end position="270"/>
    </location>
</feature>
<dbReference type="EMBL" id="JACHWU010000001">
    <property type="protein sequence ID" value="MBB3050146.1"/>
    <property type="molecule type" value="Genomic_DNA"/>
</dbReference>
<evidence type="ECO:0000313" key="3">
    <source>
        <dbReference type="EMBL" id="MBB3050146.1"/>
    </source>
</evidence>
<evidence type="ECO:0000313" key="4">
    <source>
        <dbReference type="Proteomes" id="UP000550714"/>
    </source>
</evidence>
<feature type="chain" id="PRO_5032541530" evidence="2">
    <location>
        <begin position="31"/>
        <end position="270"/>
    </location>
</feature>
<reference evidence="3 4" key="1">
    <citation type="submission" date="2020-08" db="EMBL/GenBank/DDBJ databases">
        <title>Genomic Encyclopedia of Type Strains, Phase III (KMG-III): the genomes of soil and plant-associated and newly described type strains.</title>
        <authorList>
            <person name="Whitman W."/>
        </authorList>
    </citation>
    <scope>NUCLEOTIDE SEQUENCE [LARGE SCALE GENOMIC DNA]</scope>
    <source>
        <strain evidence="3 4">CECT 8577</strain>
    </source>
</reference>
<accession>A0A839RXH4</accession>
<evidence type="ECO:0000256" key="2">
    <source>
        <dbReference type="SAM" id="SignalP"/>
    </source>
</evidence>
<evidence type="ECO:0000256" key="1">
    <source>
        <dbReference type="SAM" id="MobiDB-lite"/>
    </source>
</evidence>
<organism evidence="3 4">
    <name type="scientific">Prauserella isguenensis</name>
    <dbReference type="NCBI Taxonomy" id="1470180"/>
    <lineage>
        <taxon>Bacteria</taxon>
        <taxon>Bacillati</taxon>
        <taxon>Actinomycetota</taxon>
        <taxon>Actinomycetes</taxon>
        <taxon>Pseudonocardiales</taxon>
        <taxon>Pseudonocardiaceae</taxon>
        <taxon>Prauserella</taxon>
    </lineage>
</organism>
<gene>
    <name evidence="3" type="ORF">FHS23_001141</name>
</gene>
<protein>
    <submittedName>
        <fullName evidence="3">Uncharacterized protein</fullName>
    </submittedName>
</protein>
<dbReference type="Proteomes" id="UP000550714">
    <property type="component" value="Unassembled WGS sequence"/>
</dbReference>
<name>A0A839RXH4_9PSEU</name>